<evidence type="ECO:0000313" key="5">
    <source>
        <dbReference type="Proteomes" id="UP000625079"/>
    </source>
</evidence>
<feature type="region of interest" description="Disordered" evidence="1">
    <location>
        <begin position="23"/>
        <end position="72"/>
    </location>
</feature>
<evidence type="ECO:0000313" key="4">
    <source>
        <dbReference type="Proteomes" id="UP000593880"/>
    </source>
</evidence>
<reference evidence="3 4" key="2">
    <citation type="submission" date="2018-06" db="EMBL/GenBank/DDBJ databases">
        <title>Comparative genomics of rhizobia nodulating Arachis hypogaea in China.</title>
        <authorList>
            <person name="Li Y."/>
        </authorList>
    </citation>
    <scope>NUCLEOTIDE SEQUENCE [LARGE SCALE GENOMIC DNA]</scope>
    <source>
        <strain evidence="3 4">CCBAU 51658</strain>
    </source>
</reference>
<feature type="compositionally biased region" description="Low complexity" evidence="1">
    <location>
        <begin position="60"/>
        <end position="72"/>
    </location>
</feature>
<feature type="region of interest" description="Disordered" evidence="1">
    <location>
        <begin position="158"/>
        <end position="211"/>
    </location>
</feature>
<dbReference type="Proteomes" id="UP000625079">
    <property type="component" value="Unassembled WGS sequence"/>
</dbReference>
<keyword evidence="4" id="KW-1185">Reference proteome</keyword>
<reference evidence="2" key="3">
    <citation type="submission" date="2022-12" db="EMBL/GenBank/DDBJ databases">
        <authorList>
            <person name="Sun Q."/>
            <person name="Zhou Y."/>
        </authorList>
    </citation>
    <scope>NUCLEOTIDE SEQUENCE</scope>
    <source>
        <strain evidence="2">CGMCC 1.15034</strain>
    </source>
</reference>
<organism evidence="2 5">
    <name type="scientific">Bradyrhizobium guangdongense</name>
    <dbReference type="NCBI Taxonomy" id="1325090"/>
    <lineage>
        <taxon>Bacteria</taxon>
        <taxon>Pseudomonadati</taxon>
        <taxon>Pseudomonadota</taxon>
        <taxon>Alphaproteobacteria</taxon>
        <taxon>Hyphomicrobiales</taxon>
        <taxon>Nitrobacteraceae</taxon>
        <taxon>Bradyrhizobium</taxon>
    </lineage>
</organism>
<accession>A0A410V741</accession>
<feature type="compositionally biased region" description="Basic and acidic residues" evidence="1">
    <location>
        <begin position="195"/>
        <end position="211"/>
    </location>
</feature>
<evidence type="ECO:0008006" key="6">
    <source>
        <dbReference type="Google" id="ProtNLM"/>
    </source>
</evidence>
<evidence type="ECO:0000313" key="2">
    <source>
        <dbReference type="EMBL" id="GGI23781.1"/>
    </source>
</evidence>
<feature type="compositionally biased region" description="Low complexity" evidence="1">
    <location>
        <begin position="166"/>
        <end position="178"/>
    </location>
</feature>
<reference evidence="2" key="1">
    <citation type="journal article" date="2014" name="Int. J. Syst. Evol. Microbiol.">
        <title>Complete genome sequence of Corynebacterium casei LMG S-19264T (=DSM 44701T), isolated from a smear-ripened cheese.</title>
        <authorList>
            <consortium name="US DOE Joint Genome Institute (JGI-PGF)"/>
            <person name="Walter F."/>
            <person name="Albersmeier A."/>
            <person name="Kalinowski J."/>
            <person name="Ruckert C."/>
        </authorList>
    </citation>
    <scope>NUCLEOTIDE SEQUENCE</scope>
    <source>
        <strain evidence="2">CGMCC 1.15034</strain>
    </source>
</reference>
<dbReference type="EMBL" id="BMHC01000004">
    <property type="protein sequence ID" value="GGI23781.1"/>
    <property type="molecule type" value="Genomic_DNA"/>
</dbReference>
<protein>
    <recommendedName>
        <fullName evidence="6">XRE family transcriptional regulator</fullName>
    </recommendedName>
</protein>
<proteinExistence type="predicted"/>
<name>A0A410V741_9BRAD</name>
<dbReference type="Proteomes" id="UP000593880">
    <property type="component" value="Chromosome"/>
</dbReference>
<dbReference type="AlphaFoldDB" id="A0A410V741"/>
<sequence length="211" mass="22714">MTGQLDLDLLEDLTEQSSVVVNVGSGSRKGRRRPRSVSLPFQRIARVAREQEEAPPAPDSPAAAASPPEACPDVLATPAGPFMRLARTKSELVAVLRARKEALNLSHEKIDQLVGWADRLSTKALAPVPKKGMSGDMLQAVLDALGLGVAAVVLVEDPEQSEQMRPRWTPRGPTGPRPDGALLDLRGEAMLQSTTEDHDGEQAPHQFPAER</sequence>
<evidence type="ECO:0000313" key="3">
    <source>
        <dbReference type="EMBL" id="QOZ60499.1"/>
    </source>
</evidence>
<gene>
    <name evidence="2" type="ORF">GCM10010987_26100</name>
    <name evidence="3" type="ORF">XH86_18565</name>
</gene>
<evidence type="ECO:0000256" key="1">
    <source>
        <dbReference type="SAM" id="MobiDB-lite"/>
    </source>
</evidence>
<dbReference type="RefSeq" id="WP_128966104.1">
    <property type="nucleotide sequence ID" value="NZ_BMHC01000004.1"/>
</dbReference>
<dbReference type="EMBL" id="CP030057">
    <property type="protein sequence ID" value="QOZ60499.1"/>
    <property type="molecule type" value="Genomic_DNA"/>
</dbReference>